<evidence type="ECO:0000259" key="1">
    <source>
        <dbReference type="Pfam" id="PF24832"/>
    </source>
</evidence>
<reference evidence="3" key="1">
    <citation type="submission" date="2011-03" db="EMBL/GenBank/DDBJ databases">
        <authorList>
            <person name="Voget S."/>
            <person name="Streit W.R."/>
            <person name="Jaeger K.E."/>
            <person name="Daniel R."/>
        </authorList>
    </citation>
    <scope>NUCLEOTIDE SEQUENCE [LARGE SCALE GENOMIC DNA]</scope>
    <source>
        <strain evidence="3">PG1</strain>
    </source>
</reference>
<dbReference type="EMBL" id="CP002580">
    <property type="protein sequence ID" value="AJK46007.1"/>
    <property type="molecule type" value="Genomic_DNA"/>
</dbReference>
<dbReference type="RefSeq" id="WP_080937131.1">
    <property type="nucleotide sequence ID" value="NZ_CP002580.1"/>
</dbReference>
<dbReference type="InterPro" id="IPR056133">
    <property type="entry name" value="DUF7716"/>
</dbReference>
<dbReference type="AlphaFoldDB" id="A0A0B6RL13"/>
<reference evidence="2 3" key="2">
    <citation type="journal article" date="2016" name="Appl. Microbiol. Biotechnol.">
        <title>Mutations improving production and secretion of extracellular lipase by Burkholderia glumae PG1.</title>
        <authorList>
            <person name="Knapp A."/>
            <person name="Voget S."/>
            <person name="Gao R."/>
            <person name="Zaburannyi N."/>
            <person name="Krysciak D."/>
            <person name="Breuer M."/>
            <person name="Hauer B."/>
            <person name="Streit W.R."/>
            <person name="Muller R."/>
            <person name="Daniel R."/>
            <person name="Jaeger K.E."/>
        </authorList>
    </citation>
    <scope>NUCLEOTIDE SEQUENCE [LARGE SCALE GENOMIC DNA]</scope>
    <source>
        <strain evidence="2 3">PG1</strain>
    </source>
</reference>
<dbReference type="Pfam" id="PF24832">
    <property type="entry name" value="DUF7716"/>
    <property type="match status" value="1"/>
</dbReference>
<evidence type="ECO:0000313" key="3">
    <source>
        <dbReference type="Proteomes" id="UP000031838"/>
    </source>
</evidence>
<gene>
    <name evidence="2" type="ORF">BGL_1c14910</name>
</gene>
<dbReference type="KEGG" id="bgp:BGL_1c14910"/>
<accession>A0A0B6RL13</accession>
<feature type="domain" description="DUF7716" evidence="1">
    <location>
        <begin position="15"/>
        <end position="114"/>
    </location>
</feature>
<organism evidence="2 3">
    <name type="scientific">Burkholderia plantarii</name>
    <dbReference type="NCBI Taxonomy" id="41899"/>
    <lineage>
        <taxon>Bacteria</taxon>
        <taxon>Pseudomonadati</taxon>
        <taxon>Pseudomonadota</taxon>
        <taxon>Betaproteobacteria</taxon>
        <taxon>Burkholderiales</taxon>
        <taxon>Burkholderiaceae</taxon>
        <taxon>Burkholderia</taxon>
    </lineage>
</organism>
<dbReference type="Proteomes" id="UP000031838">
    <property type="component" value="Chromosome 1"/>
</dbReference>
<keyword evidence="3" id="KW-1185">Reference proteome</keyword>
<dbReference type="HOGENOM" id="CLU_147243_0_0_4"/>
<sequence>MNSLTVNSYYKIDDLIEIVKNKEDRDSIYMVYVPDGTDDLSVGMQVYVGDVPDFDEDDNEVFPDFVGNNGLEVGYRRDQFQDVIDLAYRQKPTVSIDEVVECLNHYAEYDDFLDLS</sequence>
<name>A0A0B6RL13_BURPL</name>
<protein>
    <recommendedName>
        <fullName evidence="1">DUF7716 domain-containing protein</fullName>
    </recommendedName>
</protein>
<evidence type="ECO:0000313" key="2">
    <source>
        <dbReference type="EMBL" id="AJK46007.1"/>
    </source>
</evidence>
<proteinExistence type="predicted"/>